<feature type="region of interest" description="Disordered" evidence="1">
    <location>
        <begin position="1"/>
        <end position="91"/>
    </location>
</feature>
<dbReference type="InParanoid" id="D5GN27"/>
<reference evidence="2 3" key="1">
    <citation type="journal article" date="2010" name="Nature">
        <title>Perigord black truffle genome uncovers evolutionary origins and mechanisms of symbiosis.</title>
        <authorList>
            <person name="Martin F."/>
            <person name="Kohler A."/>
            <person name="Murat C."/>
            <person name="Balestrini R."/>
            <person name="Coutinho P.M."/>
            <person name="Jaillon O."/>
            <person name="Montanini B."/>
            <person name="Morin E."/>
            <person name="Noel B."/>
            <person name="Percudani R."/>
            <person name="Porcel B."/>
            <person name="Rubini A."/>
            <person name="Amicucci A."/>
            <person name="Amselem J."/>
            <person name="Anthouard V."/>
            <person name="Arcioni S."/>
            <person name="Artiguenave F."/>
            <person name="Aury J.M."/>
            <person name="Ballario P."/>
            <person name="Bolchi A."/>
            <person name="Brenna A."/>
            <person name="Brun A."/>
            <person name="Buee M."/>
            <person name="Cantarel B."/>
            <person name="Chevalier G."/>
            <person name="Couloux A."/>
            <person name="Da Silva C."/>
            <person name="Denoeud F."/>
            <person name="Duplessis S."/>
            <person name="Ghignone S."/>
            <person name="Hilselberger B."/>
            <person name="Iotti M."/>
            <person name="Marcais B."/>
            <person name="Mello A."/>
            <person name="Miranda M."/>
            <person name="Pacioni G."/>
            <person name="Quesneville H."/>
            <person name="Riccioni C."/>
            <person name="Ruotolo R."/>
            <person name="Splivallo R."/>
            <person name="Stocchi V."/>
            <person name="Tisserant E."/>
            <person name="Viscomi A.R."/>
            <person name="Zambonelli A."/>
            <person name="Zampieri E."/>
            <person name="Henrissat B."/>
            <person name="Lebrun M.H."/>
            <person name="Paolocci F."/>
            <person name="Bonfante P."/>
            <person name="Ottonello S."/>
            <person name="Wincker P."/>
        </authorList>
    </citation>
    <scope>NUCLEOTIDE SEQUENCE [LARGE SCALE GENOMIC DNA]</scope>
    <source>
        <strain evidence="2 3">Mel28</strain>
    </source>
</reference>
<dbReference type="Proteomes" id="UP000006911">
    <property type="component" value="Unassembled WGS sequence"/>
</dbReference>
<dbReference type="EMBL" id="FN430362">
    <property type="protein sequence ID" value="CAZ85920.1"/>
    <property type="molecule type" value="Genomic_DNA"/>
</dbReference>
<proteinExistence type="predicted"/>
<dbReference type="HOGENOM" id="CLU_1846570_0_0_1"/>
<gene>
    <name evidence="2" type="ORF">GSTUM_00011060001</name>
</gene>
<dbReference type="RefSeq" id="XP_002841729.1">
    <property type="nucleotide sequence ID" value="XM_002841683.1"/>
</dbReference>
<feature type="compositionally biased region" description="Polar residues" evidence="1">
    <location>
        <begin position="37"/>
        <end position="66"/>
    </location>
</feature>
<name>D5GN27_TUBMM</name>
<evidence type="ECO:0000256" key="1">
    <source>
        <dbReference type="SAM" id="MobiDB-lite"/>
    </source>
</evidence>
<protein>
    <submittedName>
        <fullName evidence="2">(Perigord truffle) hypothetical protein</fullName>
    </submittedName>
</protein>
<evidence type="ECO:0000313" key="2">
    <source>
        <dbReference type="EMBL" id="CAZ85920.1"/>
    </source>
</evidence>
<accession>D5GN27</accession>
<evidence type="ECO:0000313" key="3">
    <source>
        <dbReference type="Proteomes" id="UP000006911"/>
    </source>
</evidence>
<feature type="compositionally biased region" description="Polar residues" evidence="1">
    <location>
        <begin position="8"/>
        <end position="29"/>
    </location>
</feature>
<keyword evidence="3" id="KW-1185">Reference proteome</keyword>
<dbReference type="AlphaFoldDB" id="D5GN27"/>
<dbReference type="GeneID" id="9185846"/>
<organism evidence="2 3">
    <name type="scientific">Tuber melanosporum (strain Mel28)</name>
    <name type="common">Perigord black truffle</name>
    <dbReference type="NCBI Taxonomy" id="656061"/>
    <lineage>
        <taxon>Eukaryota</taxon>
        <taxon>Fungi</taxon>
        <taxon>Dikarya</taxon>
        <taxon>Ascomycota</taxon>
        <taxon>Pezizomycotina</taxon>
        <taxon>Pezizomycetes</taxon>
        <taxon>Pezizales</taxon>
        <taxon>Tuberaceae</taxon>
        <taxon>Tuber</taxon>
    </lineage>
</organism>
<dbReference type="KEGG" id="tml:GSTUM_00011060001"/>
<sequence>MELHSNDTEQQFLSNSEVIRSSPTEQSFQIELGELFGTSNGNSGETISDQSEIKTQTSVSSKPGSGNDTGGPPGDAGPSSPDREQLVSGTPKPKDRIWACCGGDQTCCPSNGVWLVDNTPACMDCEHRACSRCEKRVME</sequence>